<organism evidence="8 9">
    <name type="scientific">Macrostomum lignano</name>
    <dbReference type="NCBI Taxonomy" id="282301"/>
    <lineage>
        <taxon>Eukaryota</taxon>
        <taxon>Metazoa</taxon>
        <taxon>Spiralia</taxon>
        <taxon>Lophotrochozoa</taxon>
        <taxon>Platyhelminthes</taxon>
        <taxon>Rhabditophora</taxon>
        <taxon>Macrostomorpha</taxon>
        <taxon>Macrostomida</taxon>
        <taxon>Macrostomidae</taxon>
        <taxon>Macrostomum</taxon>
    </lineage>
</organism>
<proteinExistence type="predicted"/>
<evidence type="ECO:0000256" key="1">
    <source>
        <dbReference type="ARBA" id="ARBA00004123"/>
    </source>
</evidence>
<dbReference type="WBParaSite" id="maker-unitig_5876-snap-gene-0.2-mRNA-1">
    <property type="protein sequence ID" value="maker-unitig_5876-snap-gene-0.2-mRNA-1"/>
    <property type="gene ID" value="maker-unitig_5876-snap-gene-0.2"/>
</dbReference>
<dbReference type="PANTHER" id="PTHR11793:SF13">
    <property type="entry name" value="PROTEIN DAUGHTERLESS"/>
    <property type="match status" value="1"/>
</dbReference>
<sequence>QQHHLPPAPPLPPQPPQLVDSQVAQPPPPSLRPQPQPQPQPRQSAKRPANPATAAAPPIAKPTASRPKSAKPSQSNKQQQAVQASSLDPSTSSTKSSKNSTPQSVPLPKPKPLPSNGYERRRRLLADIKIIAADLLQILCYTKFDKYKTARPNRLRVKDINDAFKELGKVVDLHSELDSGSQQPPLTKLAVLQQAVSIIASLEQQTFDVNQSAELQPNKSEIVKQNIAFYRIRVRDINGAFKELGRMTMMHLKCEKPQTKLCVLQQAVTVITALEQQVRGLPARDSL</sequence>
<dbReference type="SMART" id="SM00353">
    <property type="entry name" value="HLH"/>
    <property type="match status" value="2"/>
</dbReference>
<dbReference type="PANTHER" id="PTHR11793">
    <property type="entry name" value="BASIC HELIX-LOOP-HELIX TRANSCRIPTION FACTOR"/>
    <property type="match status" value="1"/>
</dbReference>
<keyword evidence="3" id="KW-0238">DNA-binding</keyword>
<keyword evidence="8" id="KW-1185">Reference proteome</keyword>
<feature type="compositionally biased region" description="Low complexity" evidence="6">
    <location>
        <begin position="85"/>
        <end position="104"/>
    </location>
</feature>
<dbReference type="CDD" id="cd11420">
    <property type="entry name" value="bHLH_E-protein"/>
    <property type="match status" value="1"/>
</dbReference>
<dbReference type="Proteomes" id="UP000095280">
    <property type="component" value="Unplaced"/>
</dbReference>
<keyword evidence="2" id="KW-0805">Transcription regulation</keyword>
<dbReference type="Pfam" id="PF00010">
    <property type="entry name" value="HLH"/>
    <property type="match status" value="2"/>
</dbReference>
<feature type="compositionally biased region" description="Low complexity" evidence="6">
    <location>
        <begin position="41"/>
        <end position="64"/>
    </location>
</feature>
<evidence type="ECO:0000313" key="8">
    <source>
        <dbReference type="Proteomes" id="UP000095280"/>
    </source>
</evidence>
<feature type="compositionally biased region" description="Polar residues" evidence="6">
    <location>
        <begin position="71"/>
        <end position="84"/>
    </location>
</feature>
<dbReference type="InterPro" id="IPR051098">
    <property type="entry name" value="NeuroDiff_E-box_TFs"/>
</dbReference>
<evidence type="ECO:0000256" key="6">
    <source>
        <dbReference type="SAM" id="MobiDB-lite"/>
    </source>
</evidence>
<dbReference type="Gene3D" id="4.10.280.10">
    <property type="entry name" value="Helix-loop-helix DNA-binding domain"/>
    <property type="match status" value="2"/>
</dbReference>
<dbReference type="GO" id="GO:0046983">
    <property type="term" value="F:protein dimerization activity"/>
    <property type="evidence" value="ECO:0007669"/>
    <property type="project" value="InterPro"/>
</dbReference>
<feature type="compositionally biased region" description="Pro residues" evidence="6">
    <location>
        <begin position="25"/>
        <end position="40"/>
    </location>
</feature>
<dbReference type="GO" id="GO:0005634">
    <property type="term" value="C:nucleus"/>
    <property type="evidence" value="ECO:0007669"/>
    <property type="project" value="UniProtKB-SubCell"/>
</dbReference>
<dbReference type="GO" id="GO:0000978">
    <property type="term" value="F:RNA polymerase II cis-regulatory region sequence-specific DNA binding"/>
    <property type="evidence" value="ECO:0007669"/>
    <property type="project" value="TreeGrafter"/>
</dbReference>
<name>A0A1I8FSE8_9PLAT</name>
<evidence type="ECO:0000256" key="4">
    <source>
        <dbReference type="ARBA" id="ARBA00023163"/>
    </source>
</evidence>
<keyword evidence="5" id="KW-0539">Nucleus</keyword>
<dbReference type="SUPFAM" id="SSF47459">
    <property type="entry name" value="HLH, helix-loop-helix DNA-binding domain"/>
    <property type="match status" value="2"/>
</dbReference>
<evidence type="ECO:0000256" key="5">
    <source>
        <dbReference type="ARBA" id="ARBA00023242"/>
    </source>
</evidence>
<protein>
    <submittedName>
        <fullName evidence="9">BHLH domain-containing protein</fullName>
    </submittedName>
</protein>
<dbReference type="PROSITE" id="PS50888">
    <property type="entry name" value="BHLH"/>
    <property type="match status" value="1"/>
</dbReference>
<keyword evidence="4" id="KW-0804">Transcription</keyword>
<dbReference type="GO" id="GO:0005667">
    <property type="term" value="C:transcription regulator complex"/>
    <property type="evidence" value="ECO:0007669"/>
    <property type="project" value="TreeGrafter"/>
</dbReference>
<reference evidence="9" key="1">
    <citation type="submission" date="2016-11" db="UniProtKB">
        <authorList>
            <consortium name="WormBaseParasite"/>
        </authorList>
    </citation>
    <scope>IDENTIFICATION</scope>
</reference>
<dbReference type="GO" id="GO:0000785">
    <property type="term" value="C:chromatin"/>
    <property type="evidence" value="ECO:0007669"/>
    <property type="project" value="TreeGrafter"/>
</dbReference>
<feature type="compositionally biased region" description="Pro residues" evidence="6">
    <location>
        <begin position="1"/>
        <end position="16"/>
    </location>
</feature>
<evidence type="ECO:0000313" key="9">
    <source>
        <dbReference type="WBParaSite" id="maker-unitig_5876-snap-gene-0.2-mRNA-1"/>
    </source>
</evidence>
<dbReference type="InterPro" id="IPR036638">
    <property type="entry name" value="HLH_DNA-bd_sf"/>
</dbReference>
<dbReference type="GO" id="GO:0000981">
    <property type="term" value="F:DNA-binding transcription factor activity, RNA polymerase II-specific"/>
    <property type="evidence" value="ECO:0007669"/>
    <property type="project" value="TreeGrafter"/>
</dbReference>
<evidence type="ECO:0000256" key="3">
    <source>
        <dbReference type="ARBA" id="ARBA00023125"/>
    </source>
</evidence>
<feature type="domain" description="BHLH" evidence="7">
    <location>
        <begin position="144"/>
        <end position="202"/>
    </location>
</feature>
<evidence type="ECO:0000259" key="7">
    <source>
        <dbReference type="PROSITE" id="PS50888"/>
    </source>
</evidence>
<evidence type="ECO:0000256" key="2">
    <source>
        <dbReference type="ARBA" id="ARBA00023015"/>
    </source>
</evidence>
<feature type="region of interest" description="Disordered" evidence="6">
    <location>
        <begin position="1"/>
        <end position="117"/>
    </location>
</feature>
<dbReference type="InterPro" id="IPR011598">
    <property type="entry name" value="bHLH_dom"/>
</dbReference>
<dbReference type="AlphaFoldDB" id="A0A1I8FSE8"/>
<accession>A0A1I8FSE8</accession>
<comment type="subcellular location">
    <subcellularLocation>
        <location evidence="1">Nucleus</location>
    </subcellularLocation>
</comment>